<organism evidence="1 2">
    <name type="scientific">phage Lak_Megaphage_Sonny</name>
    <dbReference type="NCBI Taxonomy" id="3109229"/>
    <lineage>
        <taxon>Viruses</taxon>
        <taxon>Duplodnaviria</taxon>
        <taxon>Heunggongvirae</taxon>
        <taxon>Uroviricota</taxon>
        <taxon>Caudoviricetes</taxon>
        <taxon>Caudoviricetes code 15 clade</taxon>
    </lineage>
</organism>
<dbReference type="EMBL" id="OR769223">
    <property type="protein sequence ID" value="WQJ53395.1"/>
    <property type="molecule type" value="Genomic_DNA"/>
</dbReference>
<keyword evidence="2" id="KW-1185">Reference proteome</keyword>
<name>A0ABZ0Z5F0_9CAUD</name>
<proteinExistence type="predicted"/>
<reference evidence="1 2" key="1">
    <citation type="submission" date="2023-11" db="EMBL/GenBank/DDBJ databases">
        <authorList>
            <person name="Cook R."/>
            <person name="Crisci M."/>
            <person name="Pye H."/>
            <person name="Adriaenssens E."/>
            <person name="Santini J."/>
        </authorList>
    </citation>
    <scope>NUCLEOTIDE SEQUENCE [LARGE SCALE GENOMIC DNA]</scope>
    <source>
        <strain evidence="1">Lak_Megaphage_Sonny</strain>
    </source>
</reference>
<dbReference type="Proteomes" id="UP001358193">
    <property type="component" value="Segment"/>
</dbReference>
<accession>A0ABZ0Z5F0</accession>
<sequence length="193" mass="22696">MKYEIIFKLNAFGQQIVGKDTRSFTTDIDETNDIQKQIETFVTQTFPKNLYVNYQYWRSFEDAKIGDIVEMHNPKNGGIQLGEISSVSNNEILVFCRNDKGEKCYHDSECIRFNIIGREIGPNEKNKRWIHPATQDEKEQYMVLLQYDEMVEDIINRVYSIPTEYEALPSEDYKIITDLSADQLKRIIDIFNE</sequence>
<protein>
    <submittedName>
        <fullName evidence="1">Uncharacterized protein</fullName>
    </submittedName>
</protein>
<evidence type="ECO:0000313" key="2">
    <source>
        <dbReference type="Proteomes" id="UP001358193"/>
    </source>
</evidence>
<evidence type="ECO:0000313" key="1">
    <source>
        <dbReference type="EMBL" id="WQJ53395.1"/>
    </source>
</evidence>